<dbReference type="EMBL" id="NHYE01001370">
    <property type="protein sequence ID" value="PPQ96451.1"/>
    <property type="molecule type" value="Genomic_DNA"/>
</dbReference>
<gene>
    <name evidence="1" type="ORF">CVT26_005124</name>
</gene>
<dbReference type="GO" id="GO:0005506">
    <property type="term" value="F:iron ion binding"/>
    <property type="evidence" value="ECO:0007669"/>
    <property type="project" value="InterPro"/>
</dbReference>
<dbReference type="AlphaFoldDB" id="A0A409Y0F1"/>
<evidence type="ECO:0008006" key="3">
    <source>
        <dbReference type="Google" id="ProtNLM"/>
    </source>
</evidence>
<proteinExistence type="predicted"/>
<organism evidence="1 2">
    <name type="scientific">Gymnopilus dilepis</name>
    <dbReference type="NCBI Taxonomy" id="231916"/>
    <lineage>
        <taxon>Eukaryota</taxon>
        <taxon>Fungi</taxon>
        <taxon>Dikarya</taxon>
        <taxon>Basidiomycota</taxon>
        <taxon>Agaricomycotina</taxon>
        <taxon>Agaricomycetes</taxon>
        <taxon>Agaricomycetidae</taxon>
        <taxon>Agaricales</taxon>
        <taxon>Agaricineae</taxon>
        <taxon>Hymenogastraceae</taxon>
        <taxon>Gymnopilus</taxon>
    </lineage>
</organism>
<keyword evidence="2" id="KW-1185">Reference proteome</keyword>
<name>A0A409Y0F1_9AGAR</name>
<dbReference type="Proteomes" id="UP000284706">
    <property type="component" value="Unassembled WGS sequence"/>
</dbReference>
<dbReference type="GO" id="GO:0004497">
    <property type="term" value="F:monooxygenase activity"/>
    <property type="evidence" value="ECO:0007669"/>
    <property type="project" value="InterPro"/>
</dbReference>
<dbReference type="InParanoid" id="A0A409Y0F1"/>
<evidence type="ECO:0000313" key="1">
    <source>
        <dbReference type="EMBL" id="PPQ96451.1"/>
    </source>
</evidence>
<dbReference type="InterPro" id="IPR036396">
    <property type="entry name" value="Cyt_P450_sf"/>
</dbReference>
<dbReference type="STRING" id="231916.A0A409Y0F1"/>
<comment type="caution">
    <text evidence="1">The sequence shown here is derived from an EMBL/GenBank/DDBJ whole genome shotgun (WGS) entry which is preliminary data.</text>
</comment>
<accession>A0A409Y0F1</accession>
<dbReference type="OrthoDB" id="10029320at2759"/>
<dbReference type="SUPFAM" id="SSF48264">
    <property type="entry name" value="Cytochrome P450"/>
    <property type="match status" value="1"/>
</dbReference>
<evidence type="ECO:0000313" key="2">
    <source>
        <dbReference type="Proteomes" id="UP000284706"/>
    </source>
</evidence>
<dbReference type="GO" id="GO:0020037">
    <property type="term" value="F:heme binding"/>
    <property type="evidence" value="ECO:0007669"/>
    <property type="project" value="InterPro"/>
</dbReference>
<reference evidence="1 2" key="1">
    <citation type="journal article" date="2018" name="Evol. Lett.">
        <title>Horizontal gene cluster transfer increased hallucinogenic mushroom diversity.</title>
        <authorList>
            <person name="Reynolds H.T."/>
            <person name="Vijayakumar V."/>
            <person name="Gluck-Thaler E."/>
            <person name="Korotkin H.B."/>
            <person name="Matheny P.B."/>
            <person name="Slot J.C."/>
        </authorList>
    </citation>
    <scope>NUCLEOTIDE SEQUENCE [LARGE SCALE GENOMIC DNA]</scope>
    <source>
        <strain evidence="1 2">SRW20</strain>
    </source>
</reference>
<protein>
    <recommendedName>
        <fullName evidence="3">Cytochrome P450</fullName>
    </recommendedName>
</protein>
<sequence>MARARSNQRLVRALNLSNTFVSPDPATHKFFVGHAQHLLRSAQRRGWAHLRETAVEATQWQLSSIRSSSNKISSVIKPDSEQQELEIGFKSLIQNVTLVVVLITLLQVDRPAYTFSLDDVSQVAEGITALWALSKKSEPIPPHLLAKLTAHLRRLVPMDGKESDWHHLKPLDFVIPTWETLWRVVATVVGYANGDAAISSALEDFNVCPSDKTFRQLHSEDSPYSVQDVVSEAMRLHPPSKHIGRMAKWSRWCPSFFGRVMGLWTGMSLRRANVEKLLLCELWGPDANEFRPSRHRQREGFAERAQAMTFVFGHGPLRCIAASWAPLAAGLIAAAIMSELEANDYKVHAGSAIGGREGWNGWVVKRSEGSILA</sequence>
<dbReference type="Gene3D" id="1.10.630.10">
    <property type="entry name" value="Cytochrome P450"/>
    <property type="match status" value="1"/>
</dbReference>
<dbReference type="GO" id="GO:0016705">
    <property type="term" value="F:oxidoreductase activity, acting on paired donors, with incorporation or reduction of molecular oxygen"/>
    <property type="evidence" value="ECO:0007669"/>
    <property type="project" value="InterPro"/>
</dbReference>